<dbReference type="SUPFAM" id="SSF56112">
    <property type="entry name" value="Protein kinase-like (PK-like)"/>
    <property type="match status" value="1"/>
</dbReference>
<evidence type="ECO:0000256" key="3">
    <source>
        <dbReference type="ARBA" id="ARBA00022525"/>
    </source>
</evidence>
<dbReference type="OrthoDB" id="2379186at2759"/>
<evidence type="ECO:0000259" key="5">
    <source>
        <dbReference type="Pfam" id="PF20147"/>
    </source>
</evidence>
<reference evidence="6 7" key="1">
    <citation type="submission" date="2014-04" db="EMBL/GenBank/DDBJ databases">
        <authorList>
            <consortium name="DOE Joint Genome Institute"/>
            <person name="Kuo A."/>
            <person name="Kohler A."/>
            <person name="Nagy L.G."/>
            <person name="Floudas D."/>
            <person name="Copeland A."/>
            <person name="Barry K.W."/>
            <person name="Cichocki N."/>
            <person name="Veneault-Fourrey C."/>
            <person name="LaButti K."/>
            <person name="Lindquist E.A."/>
            <person name="Lipzen A."/>
            <person name="Lundell T."/>
            <person name="Morin E."/>
            <person name="Murat C."/>
            <person name="Sun H."/>
            <person name="Tunlid A."/>
            <person name="Henrissat B."/>
            <person name="Grigoriev I.V."/>
            <person name="Hibbett D.S."/>
            <person name="Martin F."/>
            <person name="Nordberg H.P."/>
            <person name="Cantor M.N."/>
            <person name="Hua S.X."/>
        </authorList>
    </citation>
    <scope>NUCLEOTIDE SEQUENCE [LARGE SCALE GENOMIC DNA]</scope>
    <source>
        <strain evidence="6 7">LaAM-08-1</strain>
    </source>
</reference>
<reference evidence="7" key="2">
    <citation type="submission" date="2015-01" db="EMBL/GenBank/DDBJ databases">
        <title>Evolutionary Origins and Diversification of the Mycorrhizal Mutualists.</title>
        <authorList>
            <consortium name="DOE Joint Genome Institute"/>
            <consortium name="Mycorrhizal Genomics Consortium"/>
            <person name="Kohler A."/>
            <person name="Kuo A."/>
            <person name="Nagy L.G."/>
            <person name="Floudas D."/>
            <person name="Copeland A."/>
            <person name="Barry K.W."/>
            <person name="Cichocki N."/>
            <person name="Veneault-Fourrey C."/>
            <person name="LaButti K."/>
            <person name="Lindquist E.A."/>
            <person name="Lipzen A."/>
            <person name="Lundell T."/>
            <person name="Morin E."/>
            <person name="Murat C."/>
            <person name="Riley R."/>
            <person name="Ohm R."/>
            <person name="Sun H."/>
            <person name="Tunlid A."/>
            <person name="Henrissat B."/>
            <person name="Grigoriev I.V."/>
            <person name="Hibbett D.S."/>
            <person name="Martin F."/>
        </authorList>
    </citation>
    <scope>NUCLEOTIDE SEQUENCE [LARGE SCALE GENOMIC DNA]</scope>
    <source>
        <strain evidence="7">LaAM-08-1</strain>
    </source>
</reference>
<feature type="domain" description="Crinkler effector protein N-terminal" evidence="5">
    <location>
        <begin position="5"/>
        <end position="108"/>
    </location>
</feature>
<dbReference type="GO" id="GO:0005576">
    <property type="term" value="C:extracellular region"/>
    <property type="evidence" value="ECO:0007669"/>
    <property type="project" value="UniProtKB-SubCell"/>
</dbReference>
<evidence type="ECO:0000313" key="7">
    <source>
        <dbReference type="Proteomes" id="UP000054477"/>
    </source>
</evidence>
<keyword evidence="7" id="KW-1185">Reference proteome</keyword>
<feature type="region of interest" description="Disordered" evidence="4">
    <location>
        <begin position="114"/>
        <end position="133"/>
    </location>
</feature>
<dbReference type="HOGENOM" id="CLU_028901_0_0_1"/>
<proteinExistence type="predicted"/>
<evidence type="ECO:0000256" key="4">
    <source>
        <dbReference type="SAM" id="MobiDB-lite"/>
    </source>
</evidence>
<dbReference type="Pfam" id="PF20147">
    <property type="entry name" value="Crinkler"/>
    <property type="match status" value="1"/>
</dbReference>
<dbReference type="InterPro" id="IPR011009">
    <property type="entry name" value="Kinase-like_dom_sf"/>
</dbReference>
<sequence length="483" mass="54554">MPTTLQLNCLIEGEDIVFVIPVEPDDHVSKLKGAIQSERAMDSLKDVGPHTLELWKVDIDLDSHDNQYLTNIKLGDLQSQELAPWRSMLAYWPAEDPHLHNHLHIIVKATSALKRKRDDPRQNRRSGISHLKEHLEEPLDPDCKIPLSHADWRTLLTNGLVRSQVCTAEDLELLFKQSEDETAISILDILKTAIKEGPVDPSGTEKSLISFWDANIRNILQRCLDVAGIRDSNQGTETGSLQPNFGLILAHVYVFRGEEKRLIFTGTHPRDELKFKTRDGGKSIEYFSSHLRKTYGLDNIDDGKERVKHLKAIYALLTLKGVPNVDRLKKAEIQHHVHGSYVDLEPRGNDAGPKSFLDVRNAVVCVLEALKVAHADPPVFHRDIRWPNIMQSHKDSSKWFLIDWEDASFAPTKGAPHLSKNEHSPNVYKDNHGADVDIWAVGRLIFTSLLQVPALRDLGQMMTEGHVSNAEQGLREICNLPPF</sequence>
<accession>A0A0C9Y5A1</accession>
<dbReference type="Proteomes" id="UP000054477">
    <property type="component" value="Unassembled WGS sequence"/>
</dbReference>
<protein>
    <recommendedName>
        <fullName evidence="5">Crinkler effector protein N-terminal domain-containing protein</fullName>
    </recommendedName>
</protein>
<dbReference type="GO" id="GO:0043657">
    <property type="term" value="C:host cell"/>
    <property type="evidence" value="ECO:0007669"/>
    <property type="project" value="UniProtKB-SubCell"/>
</dbReference>
<organism evidence="6 7">
    <name type="scientific">Laccaria amethystina LaAM-08-1</name>
    <dbReference type="NCBI Taxonomy" id="1095629"/>
    <lineage>
        <taxon>Eukaryota</taxon>
        <taxon>Fungi</taxon>
        <taxon>Dikarya</taxon>
        <taxon>Basidiomycota</taxon>
        <taxon>Agaricomycotina</taxon>
        <taxon>Agaricomycetes</taxon>
        <taxon>Agaricomycetidae</taxon>
        <taxon>Agaricales</taxon>
        <taxon>Agaricineae</taxon>
        <taxon>Hydnangiaceae</taxon>
        <taxon>Laccaria</taxon>
    </lineage>
</organism>
<dbReference type="AlphaFoldDB" id="A0A0C9Y5A1"/>
<comment type="subcellular location">
    <subcellularLocation>
        <location evidence="1">Host cell</location>
    </subcellularLocation>
    <subcellularLocation>
        <location evidence="2">Secreted</location>
    </subcellularLocation>
</comment>
<name>A0A0C9Y5A1_9AGAR</name>
<evidence type="ECO:0000313" key="6">
    <source>
        <dbReference type="EMBL" id="KIK09119.1"/>
    </source>
</evidence>
<evidence type="ECO:0000256" key="1">
    <source>
        <dbReference type="ARBA" id="ARBA00004340"/>
    </source>
</evidence>
<keyword evidence="3" id="KW-0964">Secreted</keyword>
<evidence type="ECO:0000256" key="2">
    <source>
        <dbReference type="ARBA" id="ARBA00004613"/>
    </source>
</evidence>
<dbReference type="EMBL" id="KN838539">
    <property type="protein sequence ID" value="KIK09119.1"/>
    <property type="molecule type" value="Genomic_DNA"/>
</dbReference>
<gene>
    <name evidence="6" type="ORF">K443DRAFT_808</name>
</gene>
<dbReference type="Gene3D" id="1.10.510.10">
    <property type="entry name" value="Transferase(Phosphotransferase) domain 1"/>
    <property type="match status" value="1"/>
</dbReference>
<dbReference type="InterPro" id="IPR045379">
    <property type="entry name" value="Crinkler_N"/>
</dbReference>